<organism evidence="3 4">
    <name type="scientific">Ottowia thiooxydans</name>
    <dbReference type="NCBI Taxonomy" id="219182"/>
    <lineage>
        <taxon>Bacteria</taxon>
        <taxon>Pseudomonadati</taxon>
        <taxon>Pseudomonadota</taxon>
        <taxon>Betaproteobacteria</taxon>
        <taxon>Burkholderiales</taxon>
        <taxon>Comamonadaceae</taxon>
        <taxon>Ottowia</taxon>
    </lineage>
</organism>
<sequence length="332" mass="34812">MFRTLAQTPRRQFVRNSLALLAASLAAGAPTAAFAQSYPSQPIQVVVPFPAGGIVDNVTRKLGVQLSASLGQTIVVDNKAGAGGSIGAAQVARAKPDGYTLLSAFDTHAVNPLLYKLPFDSEKDLKPVVQIATSPLVLLVHPSVPAKTVGELVALAKAKPELLNYASTGAGSSNHLTAELFKSITGASMLHVPYKGGAPAITDIVGGQVQVMFVSVTSVLGHIRSGKLRPLAVTSKEPIAALPDVPAIGDTYKGFEVYSWVGLLAPAGVSNDIVAKLNANVNAALKTPDMQKFLEDQSLKPVGGTPEQFGAYMKAETQKWKELIQRANIKVD</sequence>
<dbReference type="Gene3D" id="3.40.190.150">
    <property type="entry name" value="Bordetella uptake gene, domain 1"/>
    <property type="match status" value="1"/>
</dbReference>
<evidence type="ECO:0000313" key="4">
    <source>
        <dbReference type="Proteomes" id="UP001549320"/>
    </source>
</evidence>
<dbReference type="EMBL" id="JBEPSH010000004">
    <property type="protein sequence ID" value="MET4576956.1"/>
    <property type="molecule type" value="Genomic_DNA"/>
</dbReference>
<proteinExistence type="inferred from homology"/>
<dbReference type="InterPro" id="IPR005064">
    <property type="entry name" value="BUG"/>
</dbReference>
<evidence type="ECO:0000256" key="1">
    <source>
        <dbReference type="ARBA" id="ARBA00006987"/>
    </source>
</evidence>
<dbReference type="Pfam" id="PF03401">
    <property type="entry name" value="TctC"/>
    <property type="match status" value="1"/>
</dbReference>
<protein>
    <submittedName>
        <fullName evidence="3">Tripartite-type tricarboxylate transporter receptor subunit TctC</fullName>
    </submittedName>
</protein>
<dbReference type="CDD" id="cd13578">
    <property type="entry name" value="PBP2_Bug27"/>
    <property type="match status" value="1"/>
</dbReference>
<dbReference type="RefSeq" id="WP_354443021.1">
    <property type="nucleotide sequence ID" value="NZ_JBEPSH010000004.1"/>
</dbReference>
<dbReference type="Gene3D" id="3.40.190.10">
    <property type="entry name" value="Periplasmic binding protein-like II"/>
    <property type="match status" value="1"/>
</dbReference>
<dbReference type="InterPro" id="IPR006311">
    <property type="entry name" value="TAT_signal"/>
</dbReference>
<reference evidence="3 4" key="1">
    <citation type="submission" date="2024-06" db="EMBL/GenBank/DDBJ databases">
        <title>Sorghum-associated microbial communities from plants grown in Nebraska, USA.</title>
        <authorList>
            <person name="Schachtman D."/>
        </authorList>
    </citation>
    <scope>NUCLEOTIDE SEQUENCE [LARGE SCALE GENOMIC DNA]</scope>
    <source>
        <strain evidence="3 4">2709</strain>
    </source>
</reference>
<dbReference type="Proteomes" id="UP001549320">
    <property type="component" value="Unassembled WGS sequence"/>
</dbReference>
<evidence type="ECO:0000256" key="2">
    <source>
        <dbReference type="SAM" id="SignalP"/>
    </source>
</evidence>
<comment type="similarity">
    <text evidence="1">Belongs to the UPF0065 (bug) family.</text>
</comment>
<evidence type="ECO:0000313" key="3">
    <source>
        <dbReference type="EMBL" id="MET4576956.1"/>
    </source>
</evidence>
<gene>
    <name evidence="3" type="ORF">ABIE13_002067</name>
</gene>
<dbReference type="PANTHER" id="PTHR42928">
    <property type="entry name" value="TRICARBOXYLATE-BINDING PROTEIN"/>
    <property type="match status" value="1"/>
</dbReference>
<feature type="signal peptide" evidence="2">
    <location>
        <begin position="1"/>
        <end position="35"/>
    </location>
</feature>
<dbReference type="InterPro" id="IPR042100">
    <property type="entry name" value="Bug_dom1"/>
</dbReference>
<dbReference type="PROSITE" id="PS51318">
    <property type="entry name" value="TAT"/>
    <property type="match status" value="1"/>
</dbReference>
<dbReference type="PIRSF" id="PIRSF017082">
    <property type="entry name" value="YflP"/>
    <property type="match status" value="1"/>
</dbReference>
<keyword evidence="3" id="KW-0675">Receptor</keyword>
<comment type="caution">
    <text evidence="3">The sequence shown here is derived from an EMBL/GenBank/DDBJ whole genome shotgun (WGS) entry which is preliminary data.</text>
</comment>
<keyword evidence="2" id="KW-0732">Signal</keyword>
<accession>A0ABV2Q7E0</accession>
<keyword evidence="4" id="KW-1185">Reference proteome</keyword>
<dbReference type="PANTHER" id="PTHR42928:SF5">
    <property type="entry name" value="BLR1237 PROTEIN"/>
    <property type="match status" value="1"/>
</dbReference>
<dbReference type="SUPFAM" id="SSF53850">
    <property type="entry name" value="Periplasmic binding protein-like II"/>
    <property type="match status" value="1"/>
</dbReference>
<name>A0ABV2Q7E0_9BURK</name>
<feature type="chain" id="PRO_5046396600" evidence="2">
    <location>
        <begin position="36"/>
        <end position="332"/>
    </location>
</feature>